<organism evidence="7">
    <name type="scientific">marine sediment metagenome</name>
    <dbReference type="NCBI Taxonomy" id="412755"/>
    <lineage>
        <taxon>unclassified sequences</taxon>
        <taxon>metagenomes</taxon>
        <taxon>ecological metagenomes</taxon>
    </lineage>
</organism>
<evidence type="ECO:0000256" key="3">
    <source>
        <dbReference type="ARBA" id="ARBA00029504"/>
    </source>
</evidence>
<evidence type="ECO:0000256" key="1">
    <source>
        <dbReference type="ARBA" id="ARBA00008533"/>
    </source>
</evidence>
<evidence type="ECO:0000259" key="5">
    <source>
        <dbReference type="PROSITE" id="PS50151"/>
    </source>
</evidence>
<comment type="similarity">
    <text evidence="1">Belongs to the UvrB family.</text>
</comment>
<evidence type="ECO:0000256" key="4">
    <source>
        <dbReference type="SAM" id="MobiDB-lite"/>
    </source>
</evidence>
<feature type="compositionally biased region" description="Basic residues" evidence="4">
    <location>
        <begin position="191"/>
        <end position="203"/>
    </location>
</feature>
<dbReference type="PANTHER" id="PTHR24029:SF0">
    <property type="entry name" value="UVRABC SYSTEM PROTEIN B"/>
    <property type="match status" value="1"/>
</dbReference>
<evidence type="ECO:0000259" key="6">
    <source>
        <dbReference type="PROSITE" id="PS51194"/>
    </source>
</evidence>
<dbReference type="GO" id="GO:0006289">
    <property type="term" value="P:nucleotide-excision repair"/>
    <property type="evidence" value="ECO:0007669"/>
    <property type="project" value="InterPro"/>
</dbReference>
<reference evidence="7" key="1">
    <citation type="journal article" date="2015" name="Nature">
        <title>Complex archaea that bridge the gap between prokaryotes and eukaryotes.</title>
        <authorList>
            <person name="Spang A."/>
            <person name="Saw J.H."/>
            <person name="Jorgensen S.L."/>
            <person name="Zaremba-Niedzwiedzka K."/>
            <person name="Martijn J."/>
            <person name="Lind A.E."/>
            <person name="van Eijk R."/>
            <person name="Schleper C."/>
            <person name="Guy L."/>
            <person name="Ettema T.J."/>
        </authorList>
    </citation>
    <scope>NUCLEOTIDE SEQUENCE</scope>
</reference>
<dbReference type="AlphaFoldDB" id="A0A0F8XR23"/>
<feature type="domain" description="Helicase C-terminal" evidence="6">
    <location>
        <begin position="1"/>
        <end position="112"/>
    </location>
</feature>
<proteinExistence type="inferred from homology"/>
<feature type="non-terminal residue" evidence="7">
    <location>
        <position position="1"/>
    </location>
</feature>
<dbReference type="SUPFAM" id="SSF46600">
    <property type="entry name" value="C-terminal UvrC-binding domain of UvrB"/>
    <property type="match status" value="1"/>
</dbReference>
<dbReference type="InterPro" id="IPR001650">
    <property type="entry name" value="Helicase_C-like"/>
</dbReference>
<dbReference type="InterPro" id="IPR027417">
    <property type="entry name" value="P-loop_NTPase"/>
</dbReference>
<feature type="region of interest" description="Disordered" evidence="4">
    <location>
        <begin position="174"/>
        <end position="203"/>
    </location>
</feature>
<dbReference type="SUPFAM" id="SSF52540">
    <property type="entry name" value="P-loop containing nucleoside triphosphate hydrolases"/>
    <property type="match status" value="1"/>
</dbReference>
<evidence type="ECO:0000313" key="7">
    <source>
        <dbReference type="EMBL" id="KKK63640.1"/>
    </source>
</evidence>
<gene>
    <name evidence="7" type="ORF">LCGC14_2992260</name>
</gene>
<accession>A0A0F8XR23</accession>
<dbReference type="GO" id="GO:0005524">
    <property type="term" value="F:ATP binding"/>
    <property type="evidence" value="ECO:0007669"/>
    <property type="project" value="InterPro"/>
</dbReference>
<dbReference type="EMBL" id="LAZR01061410">
    <property type="protein sequence ID" value="KKK63640.1"/>
    <property type="molecule type" value="Genomic_DNA"/>
</dbReference>
<dbReference type="InterPro" id="IPR036876">
    <property type="entry name" value="UVR_dom_sf"/>
</dbReference>
<feature type="compositionally biased region" description="Acidic residues" evidence="4">
    <location>
        <begin position="174"/>
        <end position="186"/>
    </location>
</feature>
<dbReference type="InterPro" id="IPR024759">
    <property type="entry name" value="UvrB_YAD/RRR_dom"/>
</dbReference>
<dbReference type="Gene3D" id="4.10.860.10">
    <property type="entry name" value="UVR domain"/>
    <property type="match status" value="1"/>
</dbReference>
<name>A0A0F8XR23_9ZZZZ</name>
<comment type="subunit">
    <text evidence="2">Forms a heterotetramer with UvrA during the search for lesions. Interacts with UvrC in an incision complex.</text>
</comment>
<protein>
    <recommendedName>
        <fullName evidence="3">UvrABC system protein B</fullName>
    </recommendedName>
</protein>
<dbReference type="PROSITE" id="PS51194">
    <property type="entry name" value="HELICASE_CTER"/>
    <property type="match status" value="1"/>
</dbReference>
<dbReference type="PANTHER" id="PTHR24029">
    <property type="entry name" value="UVRABC SYSTEM PROTEIN B"/>
    <property type="match status" value="1"/>
</dbReference>
<dbReference type="Gene3D" id="3.40.50.300">
    <property type="entry name" value="P-loop containing nucleotide triphosphate hydrolases"/>
    <property type="match status" value="1"/>
</dbReference>
<dbReference type="InterPro" id="IPR004807">
    <property type="entry name" value="UvrB"/>
</dbReference>
<dbReference type="Pfam" id="PF00271">
    <property type="entry name" value="Helicase_C"/>
    <property type="match status" value="1"/>
</dbReference>
<dbReference type="GO" id="GO:0016887">
    <property type="term" value="F:ATP hydrolysis activity"/>
    <property type="evidence" value="ECO:0007669"/>
    <property type="project" value="InterPro"/>
</dbReference>
<feature type="domain" description="UVR" evidence="5">
    <location>
        <begin position="140"/>
        <end position="175"/>
    </location>
</feature>
<sequence>TLDRVDILRQLREGRFDVLVGVNLLREGLDLPEVSLVCILDADREGFLRSATSLIQTIGRCARNVNALVLLYGDKITDAMQKAIDETTRRRELQLAYNIEHNITPRTIKKAIRTALADQLRATRTARQAIHATEHEYDTTELVAQLEKEMLQAAESLEFEQAARLRDRIQTLTGDDDQAAAEAEEDALNRSPRKTGRKGRQIR</sequence>
<dbReference type="PROSITE" id="PS50151">
    <property type="entry name" value="UVR"/>
    <property type="match status" value="1"/>
</dbReference>
<dbReference type="Pfam" id="PF02151">
    <property type="entry name" value="UVR"/>
    <property type="match status" value="1"/>
</dbReference>
<dbReference type="GO" id="GO:0009380">
    <property type="term" value="C:excinuclease repair complex"/>
    <property type="evidence" value="ECO:0007669"/>
    <property type="project" value="InterPro"/>
</dbReference>
<dbReference type="GO" id="GO:0003677">
    <property type="term" value="F:DNA binding"/>
    <property type="evidence" value="ECO:0007669"/>
    <property type="project" value="InterPro"/>
</dbReference>
<comment type="caution">
    <text evidence="7">The sequence shown here is derived from an EMBL/GenBank/DDBJ whole genome shotgun (WGS) entry which is preliminary data.</text>
</comment>
<evidence type="ECO:0000256" key="2">
    <source>
        <dbReference type="ARBA" id="ARBA00026033"/>
    </source>
</evidence>
<dbReference type="InterPro" id="IPR001943">
    <property type="entry name" value="UVR_dom"/>
</dbReference>
<dbReference type="Pfam" id="PF12344">
    <property type="entry name" value="UvrB"/>
    <property type="match status" value="1"/>
</dbReference>